<sequence length="325" mass="36304">MAYSRRPGPIQGPVVQPLGNATNRRVYHPESAGRDVHPDHYGRAPHPPPLPTAAATGAPNLFSQGFHERMTKFRPNWRVRDHGVSATIAPRPYYREAAEPTPNAPALPSADESAAAASGSPDDYTFSHRIGSGAFGQVYLAQGHRGPRRGEWVAIKRIAKNQLHTPELRARLTQEVEIHWRAHHNHIVTLYDYFEDPQYVYLVLELCQQGELYGYLRNGIQRPLDEAEARGVLYPLVQAVQYLHHRGILHRDLKLANILWTATMQVKLCDFGLAIRYDGPVGSPEPQTMCGTPNYIAPRNMGPANVRSTVGYVVIGVFVCVVFNR</sequence>
<evidence type="ECO:0000256" key="6">
    <source>
        <dbReference type="PIRSR" id="PIRSR630616-1"/>
    </source>
</evidence>
<feature type="binding site" evidence="7">
    <location>
        <position position="156"/>
    </location>
    <ligand>
        <name>ATP</name>
        <dbReference type="ChEBI" id="CHEBI:30616"/>
    </ligand>
</feature>
<dbReference type="AlphaFoldDB" id="A0A4P9ZNV7"/>
<evidence type="ECO:0000256" key="3">
    <source>
        <dbReference type="ARBA" id="ARBA00022741"/>
    </source>
</evidence>
<evidence type="ECO:0000259" key="11">
    <source>
        <dbReference type="PROSITE" id="PS50011"/>
    </source>
</evidence>
<dbReference type="Pfam" id="PF00069">
    <property type="entry name" value="Pkinase"/>
    <property type="match status" value="1"/>
</dbReference>
<dbReference type="STRING" id="215637.A0A4P9ZNV7"/>
<protein>
    <submittedName>
        <fullName evidence="12">Kinase-like domain-containing protein</fullName>
    </submittedName>
</protein>
<name>A0A4P9ZNV7_9FUNG</name>
<evidence type="ECO:0000313" key="12">
    <source>
        <dbReference type="EMBL" id="RKP35114.1"/>
    </source>
</evidence>
<feature type="compositionally biased region" description="Low complexity" evidence="10">
    <location>
        <begin position="104"/>
        <end position="122"/>
    </location>
</feature>
<feature type="active site" description="Proton acceptor" evidence="6">
    <location>
        <position position="252"/>
    </location>
</feature>
<feature type="domain" description="Protein kinase" evidence="11">
    <location>
        <begin position="124"/>
        <end position="325"/>
    </location>
</feature>
<dbReference type="GO" id="GO:0005524">
    <property type="term" value="F:ATP binding"/>
    <property type="evidence" value="ECO:0007669"/>
    <property type="project" value="UniProtKB-UniRule"/>
</dbReference>
<dbReference type="InterPro" id="IPR011009">
    <property type="entry name" value="Kinase-like_dom_sf"/>
</dbReference>
<dbReference type="InterPro" id="IPR017441">
    <property type="entry name" value="Protein_kinase_ATP_BS"/>
</dbReference>
<evidence type="ECO:0000256" key="2">
    <source>
        <dbReference type="ARBA" id="ARBA00022679"/>
    </source>
</evidence>
<evidence type="ECO:0000256" key="5">
    <source>
        <dbReference type="ARBA" id="ARBA00022840"/>
    </source>
</evidence>
<dbReference type="PROSITE" id="PS00107">
    <property type="entry name" value="PROTEIN_KINASE_ATP"/>
    <property type="match status" value="1"/>
</dbReference>
<dbReference type="SMART" id="SM00220">
    <property type="entry name" value="S_TKc"/>
    <property type="match status" value="1"/>
</dbReference>
<keyword evidence="5 7" id="KW-0067">ATP-binding</keyword>
<evidence type="ECO:0000256" key="4">
    <source>
        <dbReference type="ARBA" id="ARBA00022777"/>
    </source>
</evidence>
<keyword evidence="3 7" id="KW-0547">Nucleotide-binding</keyword>
<evidence type="ECO:0000256" key="1">
    <source>
        <dbReference type="ARBA" id="ARBA00022527"/>
    </source>
</evidence>
<dbReference type="Gene3D" id="1.10.510.10">
    <property type="entry name" value="Transferase(Phosphotransferase) domain 1"/>
    <property type="match status" value="1"/>
</dbReference>
<evidence type="ECO:0000256" key="8">
    <source>
        <dbReference type="PIRSR" id="PIRSR630616-3"/>
    </source>
</evidence>
<proteinExistence type="predicted"/>
<gene>
    <name evidence="12" type="ORF">BJ085DRAFT_36033</name>
</gene>
<evidence type="ECO:0000256" key="10">
    <source>
        <dbReference type="SAM" id="MobiDB-lite"/>
    </source>
</evidence>
<feature type="binding site" evidence="7">
    <location>
        <position position="270"/>
    </location>
    <ligand>
        <name>ATP</name>
        <dbReference type="ChEBI" id="CHEBI:30616"/>
    </ligand>
</feature>
<feature type="region of interest" description="Disordered" evidence="10">
    <location>
        <begin position="1"/>
        <end position="59"/>
    </location>
</feature>
<feature type="region of interest" description="Disordered" evidence="10">
    <location>
        <begin position="91"/>
        <end position="122"/>
    </location>
</feature>
<dbReference type="FunFam" id="3.30.200.20:FF:000042">
    <property type="entry name" value="Aurora kinase A"/>
    <property type="match status" value="1"/>
</dbReference>
<feature type="compositionally biased region" description="Basic and acidic residues" evidence="10">
    <location>
        <begin position="27"/>
        <end position="42"/>
    </location>
</feature>
<keyword evidence="4 12" id="KW-0418">Kinase</keyword>
<dbReference type="GO" id="GO:0004674">
    <property type="term" value="F:protein serine/threonine kinase activity"/>
    <property type="evidence" value="ECO:0007669"/>
    <property type="project" value="UniProtKB-KW"/>
</dbReference>
<dbReference type="PANTHER" id="PTHR24350">
    <property type="entry name" value="SERINE/THREONINE-PROTEIN KINASE IAL-RELATED"/>
    <property type="match status" value="1"/>
</dbReference>
<evidence type="ECO:0000256" key="7">
    <source>
        <dbReference type="PIRSR" id="PIRSR630616-2"/>
    </source>
</evidence>
<feature type="binding site" evidence="9">
    <location>
        <position position="160"/>
    </location>
    <ligand>
        <name>ATP</name>
        <dbReference type="ChEBI" id="CHEBI:30616"/>
    </ligand>
</feature>
<keyword evidence="1" id="KW-0723">Serine/threonine-protein kinase</keyword>
<keyword evidence="13" id="KW-1185">Reference proteome</keyword>
<dbReference type="InterPro" id="IPR000719">
    <property type="entry name" value="Prot_kinase_dom"/>
</dbReference>
<feature type="cross-link" description="Glycyl lysine isopeptide (Lys-Gly) (interchain with G-Cter in SUMO2)" evidence="8">
    <location>
        <position position="254"/>
    </location>
</feature>
<organism evidence="12 13">
    <name type="scientific">Dimargaris cristalligena</name>
    <dbReference type="NCBI Taxonomy" id="215637"/>
    <lineage>
        <taxon>Eukaryota</taxon>
        <taxon>Fungi</taxon>
        <taxon>Fungi incertae sedis</taxon>
        <taxon>Zoopagomycota</taxon>
        <taxon>Kickxellomycotina</taxon>
        <taxon>Dimargaritomycetes</taxon>
        <taxon>Dimargaritales</taxon>
        <taxon>Dimargaritaceae</taxon>
        <taxon>Dimargaris</taxon>
    </lineage>
</organism>
<dbReference type="PROSITE" id="PS50011">
    <property type="entry name" value="PROTEIN_KINASE_DOM"/>
    <property type="match status" value="1"/>
</dbReference>
<dbReference type="EMBL" id="ML002957">
    <property type="protein sequence ID" value="RKP35114.1"/>
    <property type="molecule type" value="Genomic_DNA"/>
</dbReference>
<dbReference type="InterPro" id="IPR030616">
    <property type="entry name" value="Aur-like"/>
</dbReference>
<evidence type="ECO:0000256" key="9">
    <source>
        <dbReference type="PROSITE-ProRule" id="PRU10141"/>
    </source>
</evidence>
<reference evidence="13" key="1">
    <citation type="journal article" date="2018" name="Nat. Microbiol.">
        <title>Leveraging single-cell genomics to expand the fungal tree of life.</title>
        <authorList>
            <person name="Ahrendt S.R."/>
            <person name="Quandt C.A."/>
            <person name="Ciobanu D."/>
            <person name="Clum A."/>
            <person name="Salamov A."/>
            <person name="Andreopoulos B."/>
            <person name="Cheng J.F."/>
            <person name="Woyke T."/>
            <person name="Pelin A."/>
            <person name="Henrissat B."/>
            <person name="Reynolds N.K."/>
            <person name="Benny G.L."/>
            <person name="Smith M.E."/>
            <person name="James T.Y."/>
            <person name="Grigoriev I.V."/>
        </authorList>
    </citation>
    <scope>NUCLEOTIDE SEQUENCE [LARGE SCALE GENOMIC DNA]</scope>
    <source>
        <strain evidence="13">RSA 468</strain>
    </source>
</reference>
<dbReference type="SUPFAM" id="SSF56112">
    <property type="entry name" value="Protein kinase-like (PK-like)"/>
    <property type="match status" value="1"/>
</dbReference>
<evidence type="ECO:0000313" key="13">
    <source>
        <dbReference type="Proteomes" id="UP000268162"/>
    </source>
</evidence>
<keyword evidence="2" id="KW-0808">Transferase</keyword>
<dbReference type="Proteomes" id="UP000268162">
    <property type="component" value="Unassembled WGS sequence"/>
</dbReference>
<accession>A0A4P9ZNV7</accession>